<proteinExistence type="predicted"/>
<dbReference type="InterPro" id="IPR001138">
    <property type="entry name" value="Zn2Cys6_DnaBD"/>
</dbReference>
<evidence type="ECO:0000313" key="7">
    <source>
        <dbReference type="Proteomes" id="UP000481288"/>
    </source>
</evidence>
<dbReference type="PROSITE" id="PS50048">
    <property type="entry name" value="ZN2_CY6_FUNGAL_2"/>
    <property type="match status" value="1"/>
</dbReference>
<evidence type="ECO:0000256" key="4">
    <source>
        <dbReference type="SAM" id="MobiDB-lite"/>
    </source>
</evidence>
<feature type="domain" description="Zn(2)-C6 fungal-type" evidence="5">
    <location>
        <begin position="32"/>
        <end position="65"/>
    </location>
</feature>
<keyword evidence="7" id="KW-1185">Reference proteome</keyword>
<dbReference type="AlphaFoldDB" id="A0A7D8UN12"/>
<dbReference type="GO" id="GO:0000981">
    <property type="term" value="F:DNA-binding transcription factor activity, RNA polymerase II-specific"/>
    <property type="evidence" value="ECO:0007669"/>
    <property type="project" value="InterPro"/>
</dbReference>
<evidence type="ECO:0000256" key="2">
    <source>
        <dbReference type="ARBA" id="ARBA00022723"/>
    </source>
</evidence>
<dbReference type="GO" id="GO:0003677">
    <property type="term" value="F:DNA binding"/>
    <property type="evidence" value="ECO:0007669"/>
    <property type="project" value="InterPro"/>
</dbReference>
<dbReference type="Pfam" id="PF00172">
    <property type="entry name" value="Zn_clus"/>
    <property type="match status" value="1"/>
</dbReference>
<sequence>MTVPDEAKREAAKRALPRTSGQRLTRRRVPLSCIACRVRKLKCNREKPCQNCVVRGETIAASCTYVEKADKKSSTPSNPRSDAEDMRMRLNRLESSILSMMDTNGNRFETPAFSLSHASSGESTSEGPDQAGGQKISVDSRSTHWDSILNELGAMKDAWSEENDKIEFSNGPAPTERRFRPSLVSGLSQPPDRATIMESLPSRKAADKLVAHFFKSYTPSVPATFLVHEATFLKQCNKHWENPAETKIMWIGLLFGAMGLAMQSYIRTGDIPPEYQGTVPAMVDQYRICAAQCIVLADITKPAEFSVETLMFYTLLEYTDSRDGDMGIWLLSGTIMRLALQQGYHRDPSLHPNLTPFQGEMRRRVWTGVNQHEVLFSVLIGLPKPVKYAECDTQPPRNIHEEELYEDMKELPPSRPLTEPTVVCYQVVKVGMMRAYGEVVEFLHLIQPQPFAEVMRLDLNLMKTREMIPAHLQLGDTLEDMKDDQPATIMEKYILQLFYHKAIVLLHRKFWDAAPEGTPRGKFYYSRKTCVASAVALLDHQALMHEGIRPGGPLAKMKWYHFVITTHDFLLAAMVICLDVMNLRRHFPDSNFPPCVITEPQKLNAIMRSRNIWADIADDCRDAKRALTLLNAVLSKLKIKGQREEQRTEQIYQAQPLPALTTNPTAESLRFDPYFTSQFALGGMPLTVGFPTTEDAFMPDAFPDILSCDLSVPNDFNWDALDQFLQVQQQPFTEDIPYELQMQGI</sequence>
<dbReference type="InterPro" id="IPR036864">
    <property type="entry name" value="Zn2-C6_fun-type_DNA-bd_sf"/>
</dbReference>
<evidence type="ECO:0000256" key="3">
    <source>
        <dbReference type="ARBA" id="ARBA00023242"/>
    </source>
</evidence>
<dbReference type="CDD" id="cd00067">
    <property type="entry name" value="GAL4"/>
    <property type="match status" value="1"/>
</dbReference>
<dbReference type="PANTHER" id="PTHR31001">
    <property type="entry name" value="UNCHARACTERIZED TRANSCRIPTIONAL REGULATORY PROTEIN"/>
    <property type="match status" value="1"/>
</dbReference>
<dbReference type="EMBL" id="QGMG01000973">
    <property type="protein sequence ID" value="TVY50901.1"/>
    <property type="molecule type" value="Genomic_DNA"/>
</dbReference>
<dbReference type="CDD" id="cd12148">
    <property type="entry name" value="fungal_TF_MHR"/>
    <property type="match status" value="1"/>
</dbReference>
<feature type="compositionally biased region" description="Basic and acidic residues" evidence="4">
    <location>
        <begin position="1"/>
        <end position="13"/>
    </location>
</feature>
<dbReference type="OrthoDB" id="762982at2759"/>
<dbReference type="Gene3D" id="4.10.240.10">
    <property type="entry name" value="Zn(2)-C6 fungal-type DNA-binding domain"/>
    <property type="match status" value="1"/>
</dbReference>
<keyword evidence="3" id="KW-0539">Nucleus</keyword>
<dbReference type="GO" id="GO:0005634">
    <property type="term" value="C:nucleus"/>
    <property type="evidence" value="ECO:0007669"/>
    <property type="project" value="UniProtKB-SubCell"/>
</dbReference>
<dbReference type="PANTHER" id="PTHR31001:SF49">
    <property type="entry name" value="ZN(II)2CYS6 TRANSCRIPTION FACTOR (EUROFUNG)"/>
    <property type="match status" value="1"/>
</dbReference>
<dbReference type="InterPro" id="IPR007219">
    <property type="entry name" value="XnlR_reg_dom"/>
</dbReference>
<dbReference type="GO" id="GO:0008270">
    <property type="term" value="F:zinc ion binding"/>
    <property type="evidence" value="ECO:0007669"/>
    <property type="project" value="InterPro"/>
</dbReference>
<gene>
    <name evidence="6" type="primary">fsa6_2</name>
    <name evidence="6" type="ORF">LCER1_G007850</name>
</gene>
<comment type="caution">
    <text evidence="6">The sequence shown here is derived from an EMBL/GenBank/DDBJ whole genome shotgun (WGS) entry which is preliminary data.</text>
</comment>
<evidence type="ECO:0000313" key="6">
    <source>
        <dbReference type="EMBL" id="TVY50901.1"/>
    </source>
</evidence>
<organism evidence="6 7">
    <name type="scientific">Lachnellula cervina</name>
    <dbReference type="NCBI Taxonomy" id="1316786"/>
    <lineage>
        <taxon>Eukaryota</taxon>
        <taxon>Fungi</taxon>
        <taxon>Dikarya</taxon>
        <taxon>Ascomycota</taxon>
        <taxon>Pezizomycotina</taxon>
        <taxon>Leotiomycetes</taxon>
        <taxon>Helotiales</taxon>
        <taxon>Lachnaceae</taxon>
        <taxon>Lachnellula</taxon>
    </lineage>
</organism>
<dbReference type="Proteomes" id="UP000481288">
    <property type="component" value="Unassembled WGS sequence"/>
</dbReference>
<feature type="region of interest" description="Disordered" evidence="4">
    <location>
        <begin position="1"/>
        <end position="23"/>
    </location>
</feature>
<dbReference type="Pfam" id="PF04082">
    <property type="entry name" value="Fungal_trans"/>
    <property type="match status" value="1"/>
</dbReference>
<protein>
    <submittedName>
        <fullName evidence="6">Fusarisetin A cluster transcription factor fsa6</fullName>
    </submittedName>
</protein>
<dbReference type="GO" id="GO:0006351">
    <property type="term" value="P:DNA-templated transcription"/>
    <property type="evidence" value="ECO:0007669"/>
    <property type="project" value="InterPro"/>
</dbReference>
<feature type="region of interest" description="Disordered" evidence="4">
    <location>
        <begin position="166"/>
        <end position="191"/>
    </location>
</feature>
<accession>A0A7D8UN12</accession>
<evidence type="ECO:0000256" key="1">
    <source>
        <dbReference type="ARBA" id="ARBA00004123"/>
    </source>
</evidence>
<dbReference type="SMART" id="SM00066">
    <property type="entry name" value="GAL4"/>
    <property type="match status" value="1"/>
</dbReference>
<evidence type="ECO:0000259" key="5">
    <source>
        <dbReference type="PROSITE" id="PS50048"/>
    </source>
</evidence>
<name>A0A7D8UN12_9HELO</name>
<feature type="region of interest" description="Disordered" evidence="4">
    <location>
        <begin position="108"/>
        <end position="140"/>
    </location>
</feature>
<dbReference type="InterPro" id="IPR050613">
    <property type="entry name" value="Sec_Metabolite_Reg"/>
</dbReference>
<dbReference type="SMART" id="SM00906">
    <property type="entry name" value="Fungal_trans"/>
    <property type="match status" value="1"/>
</dbReference>
<keyword evidence="2" id="KW-0479">Metal-binding</keyword>
<dbReference type="SUPFAM" id="SSF57701">
    <property type="entry name" value="Zn2/Cys6 DNA-binding domain"/>
    <property type="match status" value="1"/>
</dbReference>
<feature type="region of interest" description="Disordered" evidence="4">
    <location>
        <begin position="67"/>
        <end position="86"/>
    </location>
</feature>
<feature type="compositionally biased region" description="Polar residues" evidence="4">
    <location>
        <begin position="116"/>
        <end position="127"/>
    </location>
</feature>
<comment type="subcellular location">
    <subcellularLocation>
        <location evidence="1">Nucleus</location>
    </subcellularLocation>
</comment>
<reference evidence="6 7" key="1">
    <citation type="submission" date="2018-05" db="EMBL/GenBank/DDBJ databases">
        <title>Whole genome sequencing for identification of molecular markers to develop diagnostic detection tools for the regulated plant pathogen Lachnellula willkommii.</title>
        <authorList>
            <person name="Giroux E."/>
            <person name="Bilodeau G."/>
        </authorList>
    </citation>
    <scope>NUCLEOTIDE SEQUENCE [LARGE SCALE GENOMIC DNA]</scope>
    <source>
        <strain evidence="6 7">CBS 625.97</strain>
    </source>
</reference>